<dbReference type="Proteomes" id="UP000004710">
    <property type="component" value="Unassembled WGS sequence"/>
</dbReference>
<reference evidence="1 2" key="1">
    <citation type="submission" date="2010-01" db="EMBL/GenBank/DDBJ databases">
        <title>The Genome Sequence of Escherichia coli M605.</title>
        <authorList>
            <consortium name="The Broad Institute Genome Sequencing Platform"/>
            <consortium name="The Broad Institute Genome Sequencing Center for Infectious Disease"/>
            <person name="Feldgarden M."/>
            <person name="Gordon D.M."/>
            <person name="Johnson J.R."/>
            <person name="Johnston B.D."/>
            <person name="Young S."/>
            <person name="Zeng Q."/>
            <person name="Koehrsen M."/>
            <person name="Alvarado L."/>
            <person name="Berlin A.M."/>
            <person name="Borenstein D."/>
            <person name="Chapman S.B."/>
            <person name="Chen Z."/>
            <person name="Engels R."/>
            <person name="Freedman E."/>
            <person name="Gellesch M."/>
            <person name="Goldberg J."/>
            <person name="Griggs A."/>
            <person name="Gujja S."/>
            <person name="Heilman E.R."/>
            <person name="Heiman D.I."/>
            <person name="Hepburn T.A."/>
            <person name="Howarth C."/>
            <person name="Jen D."/>
            <person name="Larson L."/>
            <person name="Lewis B."/>
            <person name="Mehta T."/>
            <person name="Park D."/>
            <person name="Pearson M."/>
            <person name="Richards J."/>
            <person name="Roberts A."/>
            <person name="Saif S."/>
            <person name="Shea T.D."/>
            <person name="Shenoy N."/>
            <person name="Sisk P."/>
            <person name="Stolte C."/>
            <person name="Sykes S.N."/>
            <person name="Walk T."/>
            <person name="White J."/>
            <person name="Yandava C."/>
            <person name="Haas B."/>
            <person name="Henn M.R."/>
            <person name="Nusbaum C."/>
            <person name="Birren B."/>
        </authorList>
    </citation>
    <scope>NUCLEOTIDE SEQUENCE [LARGE SCALE GENOMIC DNA]</scope>
    <source>
        <strain evidence="1 2">M605</strain>
    </source>
</reference>
<sequence length="32" mass="3452">MTATQLSASVLLWKYTAAVTGTGENDAIRLIR</sequence>
<gene>
    <name evidence="1" type="ORF">ECIG_04821</name>
</gene>
<accession>F4SYH7</accession>
<dbReference type="AlphaFoldDB" id="F4SYH7"/>
<dbReference type="HOGENOM" id="CLU_3393463_0_0_6"/>
<dbReference type="EMBL" id="GL883905">
    <property type="protein sequence ID" value="EGI16424.1"/>
    <property type="molecule type" value="Genomic_DNA"/>
</dbReference>
<protein>
    <submittedName>
        <fullName evidence="1">Uncharacterized protein</fullName>
    </submittedName>
</protein>
<evidence type="ECO:0000313" key="1">
    <source>
        <dbReference type="EMBL" id="EGI16424.1"/>
    </source>
</evidence>
<evidence type="ECO:0000313" key="2">
    <source>
        <dbReference type="Proteomes" id="UP000004710"/>
    </source>
</evidence>
<name>F4SYH7_ECOLX</name>
<organism evidence="1 2">
    <name type="scientific">Escherichia coli M605</name>
    <dbReference type="NCBI Taxonomy" id="656417"/>
    <lineage>
        <taxon>Bacteria</taxon>
        <taxon>Pseudomonadati</taxon>
        <taxon>Pseudomonadota</taxon>
        <taxon>Gammaproteobacteria</taxon>
        <taxon>Enterobacterales</taxon>
        <taxon>Enterobacteriaceae</taxon>
        <taxon>Escherichia</taxon>
    </lineage>
</organism>
<proteinExistence type="predicted"/>
<feature type="non-terminal residue" evidence="1">
    <location>
        <position position="32"/>
    </location>
</feature>